<dbReference type="EMBL" id="CP000471">
    <property type="protein sequence ID" value="ABK42953.1"/>
    <property type="molecule type" value="Genomic_DNA"/>
</dbReference>
<dbReference type="GO" id="GO:0000162">
    <property type="term" value="P:L-tryptophan biosynthetic process"/>
    <property type="evidence" value="ECO:0007669"/>
    <property type="project" value="TreeGrafter"/>
</dbReference>
<keyword evidence="3" id="KW-1185">Reference proteome</keyword>
<dbReference type="PANTHER" id="PTHR11236:SF50">
    <property type="entry name" value="AMINODEOXYCHORISMATE SYNTHASE COMPONENT 1"/>
    <property type="match status" value="1"/>
</dbReference>
<protein>
    <submittedName>
        <fullName evidence="2">Para-aminobenzoate synthase component I</fullName>
    </submittedName>
</protein>
<evidence type="ECO:0000259" key="1">
    <source>
        <dbReference type="Pfam" id="PF00425"/>
    </source>
</evidence>
<dbReference type="SUPFAM" id="SSF56752">
    <property type="entry name" value="D-aminoacid aminotransferase-like PLP-dependent enzymes"/>
    <property type="match status" value="1"/>
</dbReference>
<accession>A0L4R0</accession>
<reference evidence="3" key="1">
    <citation type="journal article" date="2009" name="Appl. Environ. Microbiol.">
        <title>Complete genome sequence of the chemolithoautotrophic marine magnetotactic coccus strain MC-1.</title>
        <authorList>
            <person name="Schubbe S."/>
            <person name="Williams T.J."/>
            <person name="Xie G."/>
            <person name="Kiss H.E."/>
            <person name="Brettin T.S."/>
            <person name="Martinez D."/>
            <person name="Ross C.A."/>
            <person name="Schuler D."/>
            <person name="Cox B.L."/>
            <person name="Nealson K.H."/>
            <person name="Bazylinski D.A."/>
        </authorList>
    </citation>
    <scope>NUCLEOTIDE SEQUENCE [LARGE SCALE GENOMIC DNA]</scope>
    <source>
        <strain evidence="3">ATCC BAA-1437 / JCM 17883 / MC-1</strain>
    </source>
</reference>
<dbReference type="InterPro" id="IPR001544">
    <property type="entry name" value="Aminotrans_IV"/>
</dbReference>
<dbReference type="AlphaFoldDB" id="A0L4R0"/>
<proteinExistence type="predicted"/>
<dbReference type="InterPro" id="IPR036038">
    <property type="entry name" value="Aminotransferase-like"/>
</dbReference>
<dbReference type="InterPro" id="IPR005801">
    <property type="entry name" value="ADC_synthase"/>
</dbReference>
<organism evidence="2 3">
    <name type="scientific">Magnetococcus marinus (strain ATCC BAA-1437 / JCM 17883 / MC-1)</name>
    <dbReference type="NCBI Taxonomy" id="156889"/>
    <lineage>
        <taxon>Bacteria</taxon>
        <taxon>Pseudomonadati</taxon>
        <taxon>Pseudomonadota</taxon>
        <taxon>Magnetococcia</taxon>
        <taxon>Magnetococcales</taxon>
        <taxon>Magnetococcaceae</taxon>
        <taxon>Magnetococcus</taxon>
    </lineage>
</organism>
<dbReference type="Pfam" id="PF00425">
    <property type="entry name" value="Chorismate_bind"/>
    <property type="match status" value="1"/>
</dbReference>
<reference evidence="2 3" key="2">
    <citation type="journal article" date="2012" name="Int. J. Syst. Evol. Microbiol.">
        <title>Magnetococcus marinus gen. nov., sp. nov., a marine, magnetotactic bacterium that represents a novel lineage (Magnetococcaceae fam. nov.; Magnetococcales ord. nov.) at the base of the Alphaproteobacteria.</title>
        <authorList>
            <person name="Bazylinski D.A."/>
            <person name="Williams T.J."/>
            <person name="Lefevre C.T."/>
            <person name="Berg R.J."/>
            <person name="Zhang C.L."/>
            <person name="Bowser S.S."/>
            <person name="Dean A.J."/>
            <person name="Beveridge T.J."/>
        </authorList>
    </citation>
    <scope>NUCLEOTIDE SEQUENCE [LARGE SCALE GENOMIC DNA]</scope>
    <source>
        <strain evidence="3">ATCC BAA-1437 / JCM 17883 / MC-1</strain>
    </source>
</reference>
<feature type="domain" description="Chorismate-utilising enzyme C-terminal" evidence="1">
    <location>
        <begin position="103"/>
        <end position="357"/>
    </location>
</feature>
<dbReference type="OrthoDB" id="9803598at2"/>
<evidence type="ECO:0000313" key="3">
    <source>
        <dbReference type="Proteomes" id="UP000002586"/>
    </source>
</evidence>
<dbReference type="InterPro" id="IPR015890">
    <property type="entry name" value="Chorismate_C"/>
</dbReference>
<dbReference type="KEGG" id="mgm:Mmc1_0427"/>
<sequence>MPALWVDVAPWGQPLQFDKPFAQRQAEQAEQVAPLLRWADVQAHQGHWVAGYVRYEAACAWDLPVHPTTQPLAWFGCYAPPQPACYPHLPTPPPVTLELLIQQARYDQDLKRILDFIHAGDTYQVNHTVRALPHFEGTLLDLFLDRQARYRFPYAIWLESPGTSVASLSPELFLHRQGSLVTTAPIKGTRPRGETLAEDQQLAMALSQASKDAAEHIMIVDMARNDLGRVCETGTIRVPHLKNRRSFATVHHLESRVEGRLREGLDLAHLFEALFPAASITGAPKKRTMEIIKSLEPQPRSLYTGCVGVIRPGGEALFNVAIRTLEQQGHTPPLLGLGGGIVADSQPLDEWQELAHKGGFLTNPPTLEAPGLIETMGVADAGMIPWRTQHMARMRHAAAALGIPFNAQTAQDLVDTALVQKPHMVRLALHSSGFLEYTTPPRPQPQHGLKLWIYPHAVDGEDPLLRYKTSRRTLFNEALSQARAQGFDDVLFVNTHGHVTECAIRAILLQCHGQWYAPPLQDGLLDSLWRRHALAHYGATPRSLSLADLQQAQQMRVGNALQGEQSVLSLHTCTDPWVSYHSFSTF</sequence>
<dbReference type="STRING" id="156889.Mmc1_0427"/>
<dbReference type="HOGENOM" id="CLU_006493_6_2_5"/>
<dbReference type="PRINTS" id="PR00095">
    <property type="entry name" value="ANTSNTHASEI"/>
</dbReference>
<dbReference type="InterPro" id="IPR010118">
    <property type="entry name" value="Para-NH2Bz/anthranilate_synth"/>
</dbReference>
<dbReference type="InterPro" id="IPR043132">
    <property type="entry name" value="BCAT-like_C"/>
</dbReference>
<dbReference type="eggNOG" id="COG0115">
    <property type="taxonomic scope" value="Bacteria"/>
</dbReference>
<dbReference type="PANTHER" id="PTHR11236">
    <property type="entry name" value="AMINOBENZOATE/ANTHRANILATE SYNTHASE"/>
    <property type="match status" value="1"/>
</dbReference>
<dbReference type="Pfam" id="PF01063">
    <property type="entry name" value="Aminotran_4"/>
    <property type="match status" value="1"/>
</dbReference>
<dbReference type="RefSeq" id="WP_011712123.1">
    <property type="nucleotide sequence ID" value="NC_008576.1"/>
</dbReference>
<dbReference type="NCBIfam" id="TIGR01824">
    <property type="entry name" value="PabB-clade2"/>
    <property type="match status" value="1"/>
</dbReference>
<name>A0L4R0_MAGMM</name>
<dbReference type="InterPro" id="IPR019999">
    <property type="entry name" value="Anth_synth_I-like"/>
</dbReference>
<dbReference type="GO" id="GO:0046820">
    <property type="term" value="F:4-amino-4-deoxychorismate synthase activity"/>
    <property type="evidence" value="ECO:0007669"/>
    <property type="project" value="TreeGrafter"/>
</dbReference>
<dbReference type="Gene3D" id="3.60.120.10">
    <property type="entry name" value="Anthranilate synthase"/>
    <property type="match status" value="1"/>
</dbReference>
<evidence type="ECO:0000313" key="2">
    <source>
        <dbReference type="EMBL" id="ABK42953.1"/>
    </source>
</evidence>
<dbReference type="Gene3D" id="3.30.470.10">
    <property type="match status" value="1"/>
</dbReference>
<gene>
    <name evidence="2" type="ordered locus">Mmc1_0427</name>
</gene>
<dbReference type="Gene3D" id="3.20.10.10">
    <property type="entry name" value="D-amino Acid Aminotransferase, subunit A, domain 2"/>
    <property type="match status" value="1"/>
</dbReference>
<dbReference type="InterPro" id="IPR043131">
    <property type="entry name" value="BCAT-like_N"/>
</dbReference>
<dbReference type="SUPFAM" id="SSF56322">
    <property type="entry name" value="ADC synthase"/>
    <property type="match status" value="1"/>
</dbReference>
<dbReference type="eggNOG" id="COG0147">
    <property type="taxonomic scope" value="Bacteria"/>
</dbReference>
<dbReference type="Proteomes" id="UP000002586">
    <property type="component" value="Chromosome"/>
</dbReference>